<feature type="domain" description="N-acetyltransferase" evidence="3">
    <location>
        <begin position="136"/>
        <end position="274"/>
    </location>
</feature>
<dbReference type="InterPro" id="IPR000182">
    <property type="entry name" value="GNAT_dom"/>
</dbReference>
<dbReference type="Pfam" id="PF00583">
    <property type="entry name" value="Acetyltransf_1"/>
    <property type="match status" value="1"/>
</dbReference>
<dbReference type="RefSeq" id="WP_350936129.1">
    <property type="nucleotide sequence ID" value="NZ_CP157762.1"/>
</dbReference>
<dbReference type="EMBL" id="CP157762">
    <property type="protein sequence ID" value="XBP95371.1"/>
    <property type="molecule type" value="Genomic_DNA"/>
</dbReference>
<evidence type="ECO:0000256" key="2">
    <source>
        <dbReference type="ARBA" id="ARBA00023315"/>
    </source>
</evidence>
<dbReference type="EC" id="2.3.1.-" evidence="4"/>
<dbReference type="AlphaFoldDB" id="A0AAU7MFK8"/>
<dbReference type="SUPFAM" id="SSF55729">
    <property type="entry name" value="Acyl-CoA N-acyltransferases (Nat)"/>
    <property type="match status" value="1"/>
</dbReference>
<sequence>MGAREPARGAAGRLLTAMPVRAEHDRAVLAALLARDPVLHAYQLGDLDDFFWPYTSWFRRGDQVALLYHGVELPTLLAFAAPGDAGELAALLVELAPVLPARLWAHLSPGLSAALTERFDVTAAAEHHRMALTDPARLTAVAPAGQVLDGADLPALLDLYAVAYPGNWFDPRMLDTGQYVGVRDGDELVAVAGVHVWSPTWRVAALGNVTTHPRMRGRGLAGAAVAALCVRLRDTVDHVTLNVRADNLAAVRLYERLGFTRVADFVECGLEFRR</sequence>
<dbReference type="PANTHER" id="PTHR43877:SF2">
    <property type="entry name" value="AMINOALKYLPHOSPHONATE N-ACETYLTRANSFERASE-RELATED"/>
    <property type="match status" value="1"/>
</dbReference>
<name>A0AAU7MFK8_9ACTN</name>
<dbReference type="InterPro" id="IPR050832">
    <property type="entry name" value="Bact_Acetyltransf"/>
</dbReference>
<evidence type="ECO:0000259" key="3">
    <source>
        <dbReference type="PROSITE" id="PS51186"/>
    </source>
</evidence>
<keyword evidence="2 4" id="KW-0012">Acyltransferase</keyword>
<dbReference type="GO" id="GO:0016747">
    <property type="term" value="F:acyltransferase activity, transferring groups other than amino-acyl groups"/>
    <property type="evidence" value="ECO:0007669"/>
    <property type="project" value="InterPro"/>
</dbReference>
<protein>
    <submittedName>
        <fullName evidence="4">GNAT family N-acetyltransferase</fullName>
        <ecNumber evidence="4">2.3.1.-</ecNumber>
    </submittedName>
</protein>
<proteinExistence type="predicted"/>
<evidence type="ECO:0000313" key="5">
    <source>
        <dbReference type="EMBL" id="XCH76074.1"/>
    </source>
</evidence>
<keyword evidence="1 4" id="KW-0808">Transferase</keyword>
<reference evidence="5" key="2">
    <citation type="submission" date="2024-06" db="EMBL/GenBank/DDBJ databases">
        <title>Micromonospora mangrovi CCTCC AA 2012012 genome sequences.</title>
        <authorList>
            <person name="Gao J."/>
        </authorList>
    </citation>
    <scope>NUCLEOTIDE SEQUENCE</scope>
    <source>
        <strain evidence="5">CCTCC AA 2012012</strain>
    </source>
</reference>
<organism evidence="4">
    <name type="scientific">Micromonospora sp. CCTCC AA 2012012</name>
    <dbReference type="NCBI Taxonomy" id="3111921"/>
    <lineage>
        <taxon>Bacteria</taxon>
        <taxon>Bacillati</taxon>
        <taxon>Actinomycetota</taxon>
        <taxon>Actinomycetes</taxon>
        <taxon>Micromonosporales</taxon>
        <taxon>Micromonosporaceae</taxon>
        <taxon>Micromonospora</taxon>
    </lineage>
</organism>
<dbReference type="EMBL" id="CP159342">
    <property type="protein sequence ID" value="XCH76074.1"/>
    <property type="molecule type" value="Genomic_DNA"/>
</dbReference>
<dbReference type="PROSITE" id="PS51186">
    <property type="entry name" value="GNAT"/>
    <property type="match status" value="1"/>
</dbReference>
<dbReference type="PANTHER" id="PTHR43877">
    <property type="entry name" value="AMINOALKYLPHOSPHONATE N-ACETYLTRANSFERASE-RELATED-RELATED"/>
    <property type="match status" value="1"/>
</dbReference>
<gene>
    <name evidence="5" type="ORF">ABUL08_08305</name>
    <name evidence="4" type="ORF">VK199_08260</name>
</gene>
<evidence type="ECO:0000313" key="4">
    <source>
        <dbReference type="EMBL" id="XBP95371.1"/>
    </source>
</evidence>
<reference evidence="4" key="1">
    <citation type="submission" date="2024-01" db="EMBL/GenBank/DDBJ databases">
        <title>The genome sequence of Micromonospora mangrovi CCTCC AA 2012012.</title>
        <authorList>
            <person name="Gao J."/>
        </authorList>
    </citation>
    <scope>NUCLEOTIDE SEQUENCE</scope>
    <source>
        <strain evidence="4">CCTCC AA 2012012</strain>
    </source>
</reference>
<evidence type="ECO:0000256" key="1">
    <source>
        <dbReference type="ARBA" id="ARBA00022679"/>
    </source>
</evidence>
<dbReference type="Gene3D" id="3.40.630.30">
    <property type="match status" value="1"/>
</dbReference>
<dbReference type="InterPro" id="IPR016181">
    <property type="entry name" value="Acyl_CoA_acyltransferase"/>
</dbReference>
<accession>A0AAU7MFK8</accession>